<keyword evidence="14" id="KW-1185">Reference proteome</keyword>
<proteinExistence type="inferred from homology"/>
<evidence type="ECO:0000256" key="11">
    <source>
        <dbReference type="SAM" id="SignalP"/>
    </source>
</evidence>
<reference evidence="14" key="1">
    <citation type="submission" date="2016-10" db="EMBL/GenBank/DDBJ databases">
        <authorList>
            <person name="Varghese N."/>
            <person name="Submissions S."/>
        </authorList>
    </citation>
    <scope>NUCLEOTIDE SEQUENCE [LARGE SCALE GENOMIC DNA]</scope>
    <source>
        <strain evidence="14">DSM 217</strain>
    </source>
</reference>
<evidence type="ECO:0000313" key="13">
    <source>
        <dbReference type="EMBL" id="SDX41949.1"/>
    </source>
</evidence>
<name>A0A1H3BLI6_THIRO</name>
<dbReference type="EMBL" id="FNNZ01000025">
    <property type="protein sequence ID" value="SDX41949.1"/>
    <property type="molecule type" value="Genomic_DNA"/>
</dbReference>
<dbReference type="InterPro" id="IPR045584">
    <property type="entry name" value="Pilin-like"/>
</dbReference>
<dbReference type="GO" id="GO:0015628">
    <property type="term" value="P:protein secretion by the type II secretion system"/>
    <property type="evidence" value="ECO:0007669"/>
    <property type="project" value="InterPro"/>
</dbReference>
<comment type="similarity">
    <text evidence="9">Belongs to the GSP H family.</text>
</comment>
<organism evidence="13 14">
    <name type="scientific">Thiocapsa roseopersicina</name>
    <dbReference type="NCBI Taxonomy" id="1058"/>
    <lineage>
        <taxon>Bacteria</taxon>
        <taxon>Pseudomonadati</taxon>
        <taxon>Pseudomonadota</taxon>
        <taxon>Gammaproteobacteria</taxon>
        <taxon>Chromatiales</taxon>
        <taxon>Chromatiaceae</taxon>
        <taxon>Thiocapsa</taxon>
    </lineage>
</organism>
<evidence type="ECO:0000259" key="12">
    <source>
        <dbReference type="Pfam" id="PF12019"/>
    </source>
</evidence>
<evidence type="ECO:0000256" key="6">
    <source>
        <dbReference type="ARBA" id="ARBA00022692"/>
    </source>
</evidence>
<keyword evidence="7" id="KW-1133">Transmembrane helix</keyword>
<evidence type="ECO:0000256" key="3">
    <source>
        <dbReference type="ARBA" id="ARBA00022475"/>
    </source>
</evidence>
<comment type="subcellular location">
    <subcellularLocation>
        <location evidence="1">Cell inner membrane</location>
        <topology evidence="1">Single-pass membrane protein</topology>
    </subcellularLocation>
</comment>
<sequence length="148" mass="15387">MVTLSLLVILVSLGVPSFRTYTANSATTDASNIVLGAINQARHEAVTRGLAVCLCQSDDGSSCGDSTAWQSGWILIERACASPSEVLGVQPSIDRATIVGSTAAIDFTSRGYVLGNVVSFTVSAPQGTRTRHVCVSRIGLARVQEAGC</sequence>
<feature type="chain" id="PRO_5011433370" description="Type II secretion system protein H" evidence="11">
    <location>
        <begin position="23"/>
        <end position="148"/>
    </location>
</feature>
<keyword evidence="5" id="KW-0997">Cell inner membrane</keyword>
<evidence type="ECO:0000256" key="10">
    <source>
        <dbReference type="ARBA" id="ARBA00030775"/>
    </source>
</evidence>
<dbReference type="GO" id="GO:0015627">
    <property type="term" value="C:type II protein secretion system complex"/>
    <property type="evidence" value="ECO:0007669"/>
    <property type="project" value="InterPro"/>
</dbReference>
<feature type="signal peptide" evidence="11">
    <location>
        <begin position="1"/>
        <end position="22"/>
    </location>
</feature>
<dbReference type="SUPFAM" id="SSF54523">
    <property type="entry name" value="Pili subunits"/>
    <property type="match status" value="1"/>
</dbReference>
<evidence type="ECO:0000256" key="4">
    <source>
        <dbReference type="ARBA" id="ARBA00022481"/>
    </source>
</evidence>
<dbReference type="Pfam" id="PF12019">
    <property type="entry name" value="GspH"/>
    <property type="match status" value="1"/>
</dbReference>
<keyword evidence="4" id="KW-0488">Methylation</keyword>
<dbReference type="Gene3D" id="3.55.40.10">
    <property type="entry name" value="minor pseudopilin epsh domain"/>
    <property type="match status" value="1"/>
</dbReference>
<evidence type="ECO:0000256" key="1">
    <source>
        <dbReference type="ARBA" id="ARBA00004377"/>
    </source>
</evidence>
<dbReference type="AlphaFoldDB" id="A0A1H3BLI6"/>
<accession>A0A1H3BLI6</accession>
<dbReference type="STRING" id="1058.SAMN05421783_12520"/>
<evidence type="ECO:0000256" key="9">
    <source>
        <dbReference type="ARBA" id="ARBA00025772"/>
    </source>
</evidence>
<evidence type="ECO:0000256" key="5">
    <source>
        <dbReference type="ARBA" id="ARBA00022519"/>
    </source>
</evidence>
<keyword evidence="6" id="KW-0812">Transmembrane</keyword>
<dbReference type="InterPro" id="IPR022346">
    <property type="entry name" value="T2SS_GspH"/>
</dbReference>
<evidence type="ECO:0000256" key="2">
    <source>
        <dbReference type="ARBA" id="ARBA00021549"/>
    </source>
</evidence>
<protein>
    <recommendedName>
        <fullName evidence="2">Type II secretion system protein H</fullName>
    </recommendedName>
    <alternativeName>
        <fullName evidence="10">General secretion pathway protein H</fullName>
    </alternativeName>
</protein>
<evidence type="ECO:0000313" key="14">
    <source>
        <dbReference type="Proteomes" id="UP000198816"/>
    </source>
</evidence>
<evidence type="ECO:0000256" key="7">
    <source>
        <dbReference type="ARBA" id="ARBA00022989"/>
    </source>
</evidence>
<keyword evidence="8" id="KW-0472">Membrane</keyword>
<keyword evidence="11" id="KW-0732">Signal</keyword>
<dbReference type="Proteomes" id="UP000198816">
    <property type="component" value="Unassembled WGS sequence"/>
</dbReference>
<evidence type="ECO:0000256" key="8">
    <source>
        <dbReference type="ARBA" id="ARBA00023136"/>
    </source>
</evidence>
<dbReference type="GO" id="GO:0005886">
    <property type="term" value="C:plasma membrane"/>
    <property type="evidence" value="ECO:0007669"/>
    <property type="project" value="UniProtKB-SubCell"/>
</dbReference>
<feature type="domain" description="General secretion pathway GspH" evidence="12">
    <location>
        <begin position="34"/>
        <end position="139"/>
    </location>
</feature>
<keyword evidence="3" id="KW-1003">Cell membrane</keyword>
<gene>
    <name evidence="13" type="ORF">SAMN05421783_12520</name>
</gene>